<evidence type="ECO:0000259" key="2">
    <source>
        <dbReference type="Pfam" id="PF09088"/>
    </source>
</evidence>
<dbReference type="GO" id="GO:0000339">
    <property type="term" value="F:RNA cap binding"/>
    <property type="evidence" value="ECO:0007669"/>
    <property type="project" value="InterPro"/>
</dbReference>
<dbReference type="PANTHER" id="PTHR12412">
    <property type="entry name" value="CAP BINDING PROTEIN"/>
    <property type="match status" value="1"/>
</dbReference>
<accession>A0A165TRK3</accession>
<feature type="region of interest" description="Disordered" evidence="1">
    <location>
        <begin position="719"/>
        <end position="750"/>
    </location>
</feature>
<dbReference type="GO" id="GO:0005634">
    <property type="term" value="C:nucleus"/>
    <property type="evidence" value="ECO:0007669"/>
    <property type="project" value="TreeGrafter"/>
</dbReference>
<keyword evidence="5" id="KW-1185">Reference proteome</keyword>
<feature type="compositionally biased region" description="Basic and acidic residues" evidence="1">
    <location>
        <begin position="13"/>
        <end position="23"/>
    </location>
</feature>
<dbReference type="GO" id="GO:0000184">
    <property type="term" value="P:nuclear-transcribed mRNA catabolic process, nonsense-mediated decay"/>
    <property type="evidence" value="ECO:0007669"/>
    <property type="project" value="TreeGrafter"/>
</dbReference>
<evidence type="ECO:0000313" key="4">
    <source>
        <dbReference type="EMBL" id="KZT27073.1"/>
    </source>
</evidence>
<dbReference type="FunCoup" id="A0A165TRK3">
    <property type="interactions" value="709"/>
</dbReference>
<dbReference type="GO" id="GO:0003729">
    <property type="term" value="F:mRNA binding"/>
    <property type="evidence" value="ECO:0007669"/>
    <property type="project" value="TreeGrafter"/>
</dbReference>
<feature type="domain" description="MIF4G-like type 1" evidence="2">
    <location>
        <begin position="325"/>
        <end position="516"/>
    </location>
</feature>
<proteinExistence type="predicted"/>
<sequence length="875" mass="97582">MSYERPYNNRRRNRDDYERREAYETPEQKIRTAIIRLGEVDVIQEIPRVAKQIREQAVGSVPAISEGFRIGVTEQPYKIPYYANLLRLLHDHADGEQESSTSGSPSLGKQILEDFWKGFQAFLDKLSWRETRLCIHFFAHLTMAKVISVQSMLNLLQSFVAVLDEFGVSHGRAKRAGLCAAEGLMIAGKTLKEASVTDVIDIINAIQIYVESAASSKRLVQPVAQFHAELDSLENADELLESALAVLKALNSTDFAESVNSYPQPYVDLPDLPDGAAVFELPSVLVPPEIIELDGLSADTGEEAQVKKEEWPEYYIRLFDNEVTPDPVSAAGYAVRSALLDIVEIFEVNRKECARLLLEYPKWTLPGTFKPRPGAPVDLQPEPVPGKNWQLESTLMEIVLGALFVLPESTYKAIYYIGLITEICKLSPSTVGPAVGKSIRKLYASLADGLDVEVSRRFAEWFAIHMSNFGFQWVWKEWVPDLSLAQQHPKRGFARRAVEFEIRLAYHERIAKTLPEAFQAEGAHVLPEHAPGPDFEYDEPSNPHHNAAQSVLNLFKGRAKAEDVLAHLESLKTTIGETADGDVNVDAVIRSVAVQSLLNIGSRSFSHFLNAIERYLPVLRSLATGGLEAKTDILTAVSLFWNRNRQMIAIVFDKLMQYQIVDPTDVVGWTFTNGVGNERGDSEGPSAINAHDWDLLKGALDKANGRVLVARKKVTALRKEEDDTRARAKASGGDVTSMEVDTETKLDEPPESAALTTAVKAFTSLTSQQKTALARALDGFIACLAPLSSDRRANPHAHEVLTEKAWHNRANWSDEEWNAWETWGWYRHFCRAYSPYLRNYSTTLGTVSLKKFEGSTDPAALQIMKLWSVATGEEA</sequence>
<dbReference type="GO" id="GO:0006406">
    <property type="term" value="P:mRNA export from nucleus"/>
    <property type="evidence" value="ECO:0007669"/>
    <property type="project" value="InterPro"/>
</dbReference>
<dbReference type="SUPFAM" id="SSF48371">
    <property type="entry name" value="ARM repeat"/>
    <property type="match status" value="3"/>
</dbReference>
<evidence type="ECO:0008006" key="6">
    <source>
        <dbReference type="Google" id="ProtNLM"/>
    </source>
</evidence>
<evidence type="ECO:0000313" key="5">
    <source>
        <dbReference type="Proteomes" id="UP000076761"/>
    </source>
</evidence>
<dbReference type="Proteomes" id="UP000076761">
    <property type="component" value="Unassembled WGS sequence"/>
</dbReference>
<dbReference type="OrthoDB" id="10252707at2759"/>
<name>A0A165TRK3_9AGAM</name>
<evidence type="ECO:0000259" key="3">
    <source>
        <dbReference type="Pfam" id="PF09090"/>
    </source>
</evidence>
<evidence type="ECO:0000256" key="1">
    <source>
        <dbReference type="SAM" id="MobiDB-lite"/>
    </source>
</evidence>
<dbReference type="PANTHER" id="PTHR12412:SF2">
    <property type="entry name" value="NUCLEAR CAP-BINDING PROTEIN SUBUNIT 1"/>
    <property type="match status" value="1"/>
</dbReference>
<dbReference type="Gene3D" id="1.25.40.180">
    <property type="match status" value="3"/>
</dbReference>
<dbReference type="InParanoid" id="A0A165TRK3"/>
<dbReference type="Pfam" id="PF09090">
    <property type="entry name" value="MIF4G_like_2"/>
    <property type="match status" value="1"/>
</dbReference>
<dbReference type="GO" id="GO:0005846">
    <property type="term" value="C:nuclear cap binding complex"/>
    <property type="evidence" value="ECO:0007669"/>
    <property type="project" value="InterPro"/>
</dbReference>
<dbReference type="InterPro" id="IPR015172">
    <property type="entry name" value="MIF4G-like_typ-1"/>
</dbReference>
<dbReference type="EMBL" id="KV425564">
    <property type="protein sequence ID" value="KZT27073.1"/>
    <property type="molecule type" value="Genomic_DNA"/>
</dbReference>
<dbReference type="STRING" id="1314782.A0A165TRK3"/>
<dbReference type="InterPro" id="IPR027159">
    <property type="entry name" value="CBP80"/>
</dbReference>
<feature type="region of interest" description="Disordered" evidence="1">
    <location>
        <begin position="1"/>
        <end position="23"/>
    </location>
</feature>
<dbReference type="InterPro" id="IPR015174">
    <property type="entry name" value="MIF4G-like_typ-2"/>
</dbReference>
<gene>
    <name evidence="4" type="ORF">NEOLEDRAFT_1131600</name>
</gene>
<dbReference type="Pfam" id="PF09088">
    <property type="entry name" value="MIF4G_like"/>
    <property type="match status" value="1"/>
</dbReference>
<dbReference type="AlphaFoldDB" id="A0A165TRK3"/>
<feature type="domain" description="MIF4G-like type 2" evidence="3">
    <location>
        <begin position="535"/>
        <end position="837"/>
    </location>
</feature>
<reference evidence="4 5" key="1">
    <citation type="journal article" date="2016" name="Mol. Biol. Evol.">
        <title>Comparative Genomics of Early-Diverging Mushroom-Forming Fungi Provides Insights into the Origins of Lignocellulose Decay Capabilities.</title>
        <authorList>
            <person name="Nagy L.G."/>
            <person name="Riley R."/>
            <person name="Tritt A."/>
            <person name="Adam C."/>
            <person name="Daum C."/>
            <person name="Floudas D."/>
            <person name="Sun H."/>
            <person name="Yadav J.S."/>
            <person name="Pangilinan J."/>
            <person name="Larsson K.H."/>
            <person name="Matsuura K."/>
            <person name="Barry K."/>
            <person name="Labutti K."/>
            <person name="Kuo R."/>
            <person name="Ohm R.A."/>
            <person name="Bhattacharya S.S."/>
            <person name="Shirouzu T."/>
            <person name="Yoshinaga Y."/>
            <person name="Martin F.M."/>
            <person name="Grigoriev I.V."/>
            <person name="Hibbett D.S."/>
        </authorList>
    </citation>
    <scope>NUCLEOTIDE SEQUENCE [LARGE SCALE GENOMIC DNA]</scope>
    <source>
        <strain evidence="4 5">HHB14362 ss-1</strain>
    </source>
</reference>
<dbReference type="InterPro" id="IPR016024">
    <property type="entry name" value="ARM-type_fold"/>
</dbReference>
<organism evidence="4 5">
    <name type="scientific">Neolentinus lepideus HHB14362 ss-1</name>
    <dbReference type="NCBI Taxonomy" id="1314782"/>
    <lineage>
        <taxon>Eukaryota</taxon>
        <taxon>Fungi</taxon>
        <taxon>Dikarya</taxon>
        <taxon>Basidiomycota</taxon>
        <taxon>Agaricomycotina</taxon>
        <taxon>Agaricomycetes</taxon>
        <taxon>Gloeophyllales</taxon>
        <taxon>Gloeophyllaceae</taxon>
        <taxon>Neolentinus</taxon>
    </lineage>
</organism>
<protein>
    <recommendedName>
        <fullName evidence="6">Cap binding protein 80-PB</fullName>
    </recommendedName>
</protein>